<evidence type="ECO:0000313" key="2">
    <source>
        <dbReference type="EMBL" id="QAX77794.1"/>
    </source>
</evidence>
<feature type="domain" description="Glycine-rich" evidence="1">
    <location>
        <begin position="168"/>
        <end position="351"/>
    </location>
</feature>
<dbReference type="Pfam" id="PF21722">
    <property type="entry name" value="Gly_rich_2"/>
    <property type="match status" value="1"/>
</dbReference>
<dbReference type="InterPro" id="IPR005068">
    <property type="entry name" value="Phage_lambda_Stf-r2"/>
</dbReference>
<dbReference type="EMBL" id="CP032487">
    <property type="protein sequence ID" value="QAX77794.1"/>
    <property type="molecule type" value="Genomic_DNA"/>
</dbReference>
<dbReference type="Pfam" id="PF03406">
    <property type="entry name" value="Phage_fiber_2"/>
    <property type="match status" value="1"/>
</dbReference>
<protein>
    <recommendedName>
        <fullName evidence="1">Glycine-rich domain-containing protein</fullName>
    </recommendedName>
</protein>
<keyword evidence="3" id="KW-1185">Reference proteome</keyword>
<dbReference type="InterPro" id="IPR049304">
    <property type="entry name" value="Gly_rich_dom"/>
</dbReference>
<evidence type="ECO:0000313" key="3">
    <source>
        <dbReference type="Proteomes" id="UP000288804"/>
    </source>
</evidence>
<accession>A0ABX5QWN2</accession>
<name>A0ABX5QWN2_9GAMM</name>
<sequence>MKNIMPPIDTPDNIFHDGNPATGEQGTIVPGLWLTNVQGAIRNTQQELISVLAEAGIEINESENNQLLLAILSLISNRSPELPVASLILKGITQLSSSTTSNSEALAATPKAVKAVNDTALKIANNLSEIAVAGPASVAQTLANLGLSDVAHIPFVQTMGARMISYLTAGTFVFTVPNGVTRIRVRVVGGGGGAGGSAAAKSGGGGGAGGYAEDCITVSPGQVLSITVGANGVGGTAGNSGSTGGASSVSGYLSASGGAFGDAGGGGTGAGGFGGAGTGGSINTVGSDGSDGATTATVGSGIGGGSVLGGSTRSGGTGRNSLSIGGGGAASYTLASQNGGNGHAGAVILEY</sequence>
<organism evidence="2 3">
    <name type="scientific">Yersinia hibernica</name>
    <dbReference type="NCBI Taxonomy" id="2339259"/>
    <lineage>
        <taxon>Bacteria</taxon>
        <taxon>Pseudomonadati</taxon>
        <taxon>Pseudomonadota</taxon>
        <taxon>Gammaproteobacteria</taxon>
        <taxon>Enterobacterales</taxon>
        <taxon>Yersiniaceae</taxon>
        <taxon>Yersinia</taxon>
    </lineage>
</organism>
<gene>
    <name evidence="2" type="ORF">D5F51_04085</name>
</gene>
<evidence type="ECO:0000259" key="1">
    <source>
        <dbReference type="Pfam" id="PF21722"/>
    </source>
</evidence>
<dbReference type="Proteomes" id="UP000288804">
    <property type="component" value="Chromosome"/>
</dbReference>
<proteinExistence type="predicted"/>
<dbReference type="RefSeq" id="WP_129195677.1">
    <property type="nucleotide sequence ID" value="NZ_CABHXI010000010.1"/>
</dbReference>
<reference evidence="3" key="1">
    <citation type="submission" date="2018-09" db="EMBL/GenBank/DDBJ databases">
        <title>Yersinia hibernicus sp. nov.</title>
        <authorList>
            <person name="Nguyen S.V."/>
            <person name="Mundanda D.M."/>
            <person name="Anes J."/>
            <person name="Fanning S."/>
        </authorList>
    </citation>
    <scope>NUCLEOTIDE SEQUENCE [LARGE SCALE GENOMIC DNA]</scope>
    <source>
        <strain evidence="3">CFS1934</strain>
    </source>
</reference>